<evidence type="ECO:0000313" key="1">
    <source>
        <dbReference type="EMBL" id="NUU59157.1"/>
    </source>
</evidence>
<keyword evidence="2" id="KW-1185">Reference proteome</keyword>
<gene>
    <name evidence="1" type="ORF">HPT30_02010</name>
</gene>
<proteinExistence type="predicted"/>
<dbReference type="AlphaFoldDB" id="A0A850EID8"/>
<reference evidence="1" key="1">
    <citation type="submission" date="2020-06" db="EMBL/GenBank/DDBJ databases">
        <title>Paenibacillus sp. nov., isolated from soil.</title>
        <authorList>
            <person name="Seo Y.L."/>
        </authorList>
    </citation>
    <scope>NUCLEOTIDE SEQUENCE [LARGE SCALE GENOMIC DNA]</scope>
    <source>
        <strain evidence="1">JW14</strain>
    </source>
</reference>
<sequence length="434" mass="50032">MEPLEIEKNIPFKSNLLTSCLYCGTSLPATKAEHIFNSCWGGTHKTSRLICDTCNEDYSCIDSIFAPYTQFIMNAWQFKGERHQEIPSISTEEGYTIEKGGRPVINPKVDVIPLDDGRMKIKANLRSKSQARKLILDEKDVIEEKIGRELTEAELEEIREEIRNSEFVTGAPGILKINAQLCFDDEYRSAAHTLIKCLACFDPETAKSDLTKTIRDFARYSHGDWLEFAIEASSIFSFEDIFNTYSHHINSAVIYYSEFLGKIIGSLTILGRIKRWVILAHNYTGPDRILYVQEKVRSGGVIDRVKVNLREKNIPLVQTEFKPPSINQLVNEFYLLAKITMEIEAPFSNFLSSFKSAITRHTVINEYFLKEIVELYVEFLKIITNIENVEEIEQQIWESGLSDILSKFHDMEINEIKIQEELLFFFSVLIEKFR</sequence>
<protein>
    <recommendedName>
        <fullName evidence="3">HNH endonuclease 5 domain-containing protein</fullName>
    </recommendedName>
</protein>
<comment type="caution">
    <text evidence="1">The sequence shown here is derived from an EMBL/GenBank/DDBJ whole genome shotgun (WGS) entry which is preliminary data.</text>
</comment>
<evidence type="ECO:0008006" key="3">
    <source>
        <dbReference type="Google" id="ProtNLM"/>
    </source>
</evidence>
<accession>A0A850EID8</accession>
<name>A0A850EID8_9BACL</name>
<dbReference type="EMBL" id="JABWCS010000179">
    <property type="protein sequence ID" value="NUU59157.1"/>
    <property type="molecule type" value="Genomic_DNA"/>
</dbReference>
<evidence type="ECO:0000313" key="2">
    <source>
        <dbReference type="Proteomes" id="UP000564806"/>
    </source>
</evidence>
<organism evidence="1 2">
    <name type="scientific">Paenibacillus agri</name>
    <dbReference type="NCBI Taxonomy" id="2744309"/>
    <lineage>
        <taxon>Bacteria</taxon>
        <taxon>Bacillati</taxon>
        <taxon>Bacillota</taxon>
        <taxon>Bacilli</taxon>
        <taxon>Bacillales</taxon>
        <taxon>Paenibacillaceae</taxon>
        <taxon>Paenibacillus</taxon>
    </lineage>
</organism>
<dbReference type="RefSeq" id="WP_175369858.1">
    <property type="nucleotide sequence ID" value="NZ_JABWCS010000179.1"/>
</dbReference>
<dbReference type="Proteomes" id="UP000564806">
    <property type="component" value="Unassembled WGS sequence"/>
</dbReference>